<evidence type="ECO:0000256" key="9">
    <source>
        <dbReference type="RuleBase" id="RU363038"/>
    </source>
</evidence>
<reference evidence="11" key="2">
    <citation type="journal article" date="2021" name="Microbiome">
        <title>Successional dynamics and alternative stable states in a saline activated sludge microbial community over 9 years.</title>
        <authorList>
            <person name="Wang Y."/>
            <person name="Ye J."/>
            <person name="Ju F."/>
            <person name="Liu L."/>
            <person name="Boyd J.A."/>
            <person name="Deng Y."/>
            <person name="Parks D.H."/>
            <person name="Jiang X."/>
            <person name="Yin X."/>
            <person name="Woodcroft B.J."/>
            <person name="Tyson G.W."/>
            <person name="Hugenholtz P."/>
            <person name="Polz M.F."/>
            <person name="Zhang T."/>
        </authorList>
    </citation>
    <scope>NUCLEOTIDE SEQUENCE</scope>
    <source>
        <strain evidence="11">HKST-UBA02</strain>
    </source>
</reference>
<evidence type="ECO:0000259" key="10">
    <source>
        <dbReference type="SMART" id="SM00836"/>
    </source>
</evidence>
<keyword evidence="7 9" id="KW-0030">Aminoacyl-tRNA synthetase</keyword>
<dbReference type="GO" id="GO:0004814">
    <property type="term" value="F:arginine-tRNA ligase activity"/>
    <property type="evidence" value="ECO:0007669"/>
    <property type="project" value="UniProtKB-EC"/>
</dbReference>
<dbReference type="InterPro" id="IPR001278">
    <property type="entry name" value="Arg-tRNA-ligase"/>
</dbReference>
<dbReference type="SUPFAM" id="SSF52374">
    <property type="entry name" value="Nucleotidylyl transferase"/>
    <property type="match status" value="1"/>
</dbReference>
<gene>
    <name evidence="11" type="primary">argS</name>
    <name evidence="11" type="ORF">KC573_03100</name>
</gene>
<dbReference type="Gene3D" id="3.40.50.620">
    <property type="entry name" value="HUPs"/>
    <property type="match status" value="1"/>
</dbReference>
<keyword evidence="6 9" id="KW-0648">Protein biosynthesis</keyword>
<evidence type="ECO:0000256" key="3">
    <source>
        <dbReference type="ARBA" id="ARBA00022598"/>
    </source>
</evidence>
<dbReference type="SMART" id="SM00836">
    <property type="entry name" value="DALR_1"/>
    <property type="match status" value="1"/>
</dbReference>
<organism evidence="11 12">
    <name type="scientific">candidate division WWE3 bacterium</name>
    <dbReference type="NCBI Taxonomy" id="2053526"/>
    <lineage>
        <taxon>Bacteria</taxon>
        <taxon>Katanobacteria</taxon>
    </lineage>
</organism>
<sequence>KLTRSWSLSYYDELYDRFGTTFDELFFESNIADRGVEIVNNNIGTVFIKDDGAVIFDGEKYGLHTRVFITKEGYPTYEAKDIGLAPVQYKSFSFDKNIHVVGDEQSGYFQVVFKAMSFLYPDIADKEYHLPMGMVNLKGLKMSSRTGVIITVDGLLQEIKQELRELVGQTGLEADEQEDMLEKVTLGAVKYSVLKNDPEKYVLFDLKESINLNGNSGPYIQYTYARCKSLLSKAGDLTLGEVVVNKSLLMEELDVLRLLYRFPEIVEDAAKSYKPNLVCAYIFELSQKFNSFYNAVPILTDNSIESKQFRLALTSAVSQVLKNGLNVLGIQVSERM</sequence>
<evidence type="ECO:0000256" key="6">
    <source>
        <dbReference type="ARBA" id="ARBA00022917"/>
    </source>
</evidence>
<evidence type="ECO:0000313" key="12">
    <source>
        <dbReference type="Proteomes" id="UP000699691"/>
    </source>
</evidence>
<feature type="domain" description="DALR anticodon binding" evidence="10">
    <location>
        <begin position="220"/>
        <end position="336"/>
    </location>
</feature>
<dbReference type="PANTHER" id="PTHR11956">
    <property type="entry name" value="ARGINYL-TRNA SYNTHETASE"/>
    <property type="match status" value="1"/>
</dbReference>
<dbReference type="EMBL" id="JAGQKY010000144">
    <property type="protein sequence ID" value="MCA9397792.1"/>
    <property type="molecule type" value="Genomic_DNA"/>
</dbReference>
<dbReference type="Gene3D" id="1.10.730.10">
    <property type="entry name" value="Isoleucyl-tRNA Synthetase, Domain 1"/>
    <property type="match status" value="1"/>
</dbReference>
<evidence type="ECO:0000313" key="11">
    <source>
        <dbReference type="EMBL" id="MCA9397792.1"/>
    </source>
</evidence>
<proteinExistence type="inferred from homology"/>
<name>A0A955LWE7_UNCKA</name>
<evidence type="ECO:0000256" key="2">
    <source>
        <dbReference type="ARBA" id="ARBA00012837"/>
    </source>
</evidence>
<dbReference type="GO" id="GO:0005524">
    <property type="term" value="F:ATP binding"/>
    <property type="evidence" value="ECO:0007669"/>
    <property type="project" value="UniProtKB-KW"/>
</dbReference>
<dbReference type="EC" id="6.1.1.19" evidence="2"/>
<dbReference type="CDD" id="cd07956">
    <property type="entry name" value="Anticodon_Ia_Arg"/>
    <property type="match status" value="1"/>
</dbReference>
<dbReference type="InterPro" id="IPR035684">
    <property type="entry name" value="ArgRS_core"/>
</dbReference>
<protein>
    <recommendedName>
        <fullName evidence="2">arginine--tRNA ligase</fullName>
        <ecNumber evidence="2">6.1.1.19</ecNumber>
    </recommendedName>
</protein>
<evidence type="ECO:0000256" key="5">
    <source>
        <dbReference type="ARBA" id="ARBA00022840"/>
    </source>
</evidence>
<dbReference type="PANTHER" id="PTHR11956:SF5">
    <property type="entry name" value="ARGININE--TRNA LIGASE, CYTOPLASMIC"/>
    <property type="match status" value="1"/>
</dbReference>
<dbReference type="FunFam" id="1.10.730.10:FF:000006">
    <property type="entry name" value="Arginyl-tRNA synthetase 2, mitochondrial"/>
    <property type="match status" value="1"/>
</dbReference>
<dbReference type="SUPFAM" id="SSF47323">
    <property type="entry name" value="Anticodon-binding domain of a subclass of class I aminoacyl-tRNA synthetases"/>
    <property type="match status" value="1"/>
</dbReference>
<keyword evidence="4 9" id="KW-0547">Nucleotide-binding</keyword>
<dbReference type="InterPro" id="IPR008909">
    <property type="entry name" value="DALR_anticod-bd"/>
</dbReference>
<evidence type="ECO:0000256" key="4">
    <source>
        <dbReference type="ARBA" id="ARBA00022741"/>
    </source>
</evidence>
<evidence type="ECO:0000256" key="7">
    <source>
        <dbReference type="ARBA" id="ARBA00023146"/>
    </source>
</evidence>
<comment type="similarity">
    <text evidence="1 9">Belongs to the class-I aminoacyl-tRNA synthetase family.</text>
</comment>
<dbReference type="AlphaFoldDB" id="A0A955LWE7"/>
<dbReference type="Proteomes" id="UP000699691">
    <property type="component" value="Unassembled WGS sequence"/>
</dbReference>
<dbReference type="GO" id="GO:0006420">
    <property type="term" value="P:arginyl-tRNA aminoacylation"/>
    <property type="evidence" value="ECO:0007669"/>
    <property type="project" value="InterPro"/>
</dbReference>
<evidence type="ECO:0000256" key="8">
    <source>
        <dbReference type="ARBA" id="ARBA00049339"/>
    </source>
</evidence>
<comment type="catalytic activity">
    <reaction evidence="8">
        <text>tRNA(Arg) + L-arginine + ATP = L-arginyl-tRNA(Arg) + AMP + diphosphate</text>
        <dbReference type="Rhea" id="RHEA:20301"/>
        <dbReference type="Rhea" id="RHEA-COMP:9658"/>
        <dbReference type="Rhea" id="RHEA-COMP:9673"/>
        <dbReference type="ChEBI" id="CHEBI:30616"/>
        <dbReference type="ChEBI" id="CHEBI:32682"/>
        <dbReference type="ChEBI" id="CHEBI:33019"/>
        <dbReference type="ChEBI" id="CHEBI:78442"/>
        <dbReference type="ChEBI" id="CHEBI:78513"/>
        <dbReference type="ChEBI" id="CHEBI:456215"/>
        <dbReference type="EC" id="6.1.1.19"/>
    </reaction>
</comment>
<comment type="caution">
    <text evidence="11">The sequence shown here is derived from an EMBL/GenBank/DDBJ whole genome shotgun (WGS) entry which is preliminary data.</text>
</comment>
<feature type="non-terminal residue" evidence="11">
    <location>
        <position position="1"/>
    </location>
</feature>
<evidence type="ECO:0000256" key="1">
    <source>
        <dbReference type="ARBA" id="ARBA00005594"/>
    </source>
</evidence>
<reference evidence="11" key="1">
    <citation type="submission" date="2020-04" db="EMBL/GenBank/DDBJ databases">
        <authorList>
            <person name="Zhang T."/>
        </authorList>
    </citation>
    <scope>NUCLEOTIDE SEQUENCE</scope>
    <source>
        <strain evidence="11">HKST-UBA02</strain>
    </source>
</reference>
<dbReference type="Pfam" id="PF00750">
    <property type="entry name" value="tRNA-synt_1d"/>
    <property type="match status" value="1"/>
</dbReference>
<keyword evidence="5 9" id="KW-0067">ATP-binding</keyword>
<keyword evidence="3 9" id="KW-0436">Ligase</keyword>
<accession>A0A955LWE7</accession>
<dbReference type="InterPro" id="IPR009080">
    <property type="entry name" value="tRNAsynth_Ia_anticodon-bd"/>
</dbReference>
<dbReference type="InterPro" id="IPR014729">
    <property type="entry name" value="Rossmann-like_a/b/a_fold"/>
</dbReference>
<dbReference type="Pfam" id="PF05746">
    <property type="entry name" value="DALR_1"/>
    <property type="match status" value="1"/>
</dbReference>